<proteinExistence type="predicted"/>
<dbReference type="EMBL" id="JAZHXJ010001241">
    <property type="protein sequence ID" value="KAL1845134.1"/>
    <property type="molecule type" value="Genomic_DNA"/>
</dbReference>
<keyword evidence="4" id="KW-1185">Reference proteome</keyword>
<accession>A0ABR3VU01</accession>
<evidence type="ECO:0000313" key="4">
    <source>
        <dbReference type="Proteomes" id="UP001586593"/>
    </source>
</evidence>
<evidence type="ECO:0008006" key="5">
    <source>
        <dbReference type="Google" id="ProtNLM"/>
    </source>
</evidence>
<reference evidence="3 4" key="1">
    <citation type="journal article" date="2024" name="Commun. Biol.">
        <title>Comparative genomic analysis of thermophilic fungi reveals convergent evolutionary adaptations and gene losses.</title>
        <authorList>
            <person name="Steindorff A.S."/>
            <person name="Aguilar-Pontes M.V."/>
            <person name="Robinson A.J."/>
            <person name="Andreopoulos B."/>
            <person name="LaButti K."/>
            <person name="Kuo A."/>
            <person name="Mondo S."/>
            <person name="Riley R."/>
            <person name="Otillar R."/>
            <person name="Haridas S."/>
            <person name="Lipzen A."/>
            <person name="Grimwood J."/>
            <person name="Schmutz J."/>
            <person name="Clum A."/>
            <person name="Reid I.D."/>
            <person name="Moisan M.C."/>
            <person name="Butler G."/>
            <person name="Nguyen T.T.M."/>
            <person name="Dewar K."/>
            <person name="Conant G."/>
            <person name="Drula E."/>
            <person name="Henrissat B."/>
            <person name="Hansel C."/>
            <person name="Singer S."/>
            <person name="Hutchinson M.I."/>
            <person name="de Vries R.P."/>
            <person name="Natvig D.O."/>
            <person name="Powell A.J."/>
            <person name="Tsang A."/>
            <person name="Grigoriev I.V."/>
        </authorList>
    </citation>
    <scope>NUCLEOTIDE SEQUENCE [LARGE SCALE GENOMIC DNA]</scope>
    <source>
        <strain evidence="3 4">ATCC 24622</strain>
    </source>
</reference>
<evidence type="ECO:0000256" key="1">
    <source>
        <dbReference type="SAM" id="MobiDB-lite"/>
    </source>
</evidence>
<feature type="chain" id="PRO_5047286595" description="Glycosyltransferase family 31 protein" evidence="2">
    <location>
        <begin position="39"/>
        <end position="482"/>
    </location>
</feature>
<protein>
    <recommendedName>
        <fullName evidence="5">Glycosyltransferase family 31 protein</fullName>
    </recommendedName>
</protein>
<feature type="compositionally biased region" description="Acidic residues" evidence="1">
    <location>
        <begin position="376"/>
        <end position="389"/>
    </location>
</feature>
<name>A0ABR3VU01_9PEZI</name>
<sequence>MYFPRVVPHARGRSARLAVISLVCLLLLISELAVPSSSQRRPSIYEYTEGRTSPWPEQGNETESAPQGLDEAAYLRYLAQTYGLSNDLTWYARRIRPSMSSSLSSRGRASVTEIDRKFVATQLMRARVTDDRLRLETEKSISLPVPRSPLDAEIDASSLLFGISTTYSRLVYANHSLVRDWERWLTDGRRGSNGAGLVLTLHKASGEDVERASRALHAVGIDAVVQQSADHSDSATRYVELVRLLRSHAESTSDAKGPNKKYLALLDDDVFLPSMSRLIQRLSQFDPAREYYIGAPSERSDWAVERGTTITSGGGAVFLTLPMAERVVQLPCLGGGADQDRDQPPRGVAHWDLSLYRCITTHTDVSLQVLPSYYSPDDDDGGGEGEEGDSSGSSSSLGSGPNNEGYGSGMQPLTLHHYKNWHRFEAGAGHLVASACGEACFLQRFRFQDDWILVNGFALSQYPDGAEAVPVPRWGRLLAEDA</sequence>
<feature type="region of interest" description="Disordered" evidence="1">
    <location>
        <begin position="370"/>
        <end position="409"/>
    </location>
</feature>
<dbReference type="Gene3D" id="3.90.550.50">
    <property type="match status" value="1"/>
</dbReference>
<dbReference type="Proteomes" id="UP001586593">
    <property type="component" value="Unassembled WGS sequence"/>
</dbReference>
<feature type="signal peptide" evidence="2">
    <location>
        <begin position="1"/>
        <end position="38"/>
    </location>
</feature>
<gene>
    <name evidence="3" type="ORF">VTK73DRAFT_1057</name>
</gene>
<organism evidence="3 4">
    <name type="scientific">Phialemonium thermophilum</name>
    <dbReference type="NCBI Taxonomy" id="223376"/>
    <lineage>
        <taxon>Eukaryota</taxon>
        <taxon>Fungi</taxon>
        <taxon>Dikarya</taxon>
        <taxon>Ascomycota</taxon>
        <taxon>Pezizomycotina</taxon>
        <taxon>Sordariomycetes</taxon>
        <taxon>Sordariomycetidae</taxon>
        <taxon>Cephalothecales</taxon>
        <taxon>Cephalothecaceae</taxon>
        <taxon>Phialemonium</taxon>
    </lineage>
</organism>
<evidence type="ECO:0000256" key="2">
    <source>
        <dbReference type="SAM" id="SignalP"/>
    </source>
</evidence>
<keyword evidence="2" id="KW-0732">Signal</keyword>
<evidence type="ECO:0000313" key="3">
    <source>
        <dbReference type="EMBL" id="KAL1845134.1"/>
    </source>
</evidence>
<feature type="compositionally biased region" description="Low complexity" evidence="1">
    <location>
        <begin position="390"/>
        <end position="405"/>
    </location>
</feature>
<comment type="caution">
    <text evidence="3">The sequence shown here is derived from an EMBL/GenBank/DDBJ whole genome shotgun (WGS) entry which is preliminary data.</text>
</comment>